<accession>A0AAV2PJ93</accession>
<organism evidence="1 2">
    <name type="scientific">Meganyctiphanes norvegica</name>
    <name type="common">Northern krill</name>
    <name type="synonym">Thysanopoda norvegica</name>
    <dbReference type="NCBI Taxonomy" id="48144"/>
    <lineage>
        <taxon>Eukaryota</taxon>
        <taxon>Metazoa</taxon>
        <taxon>Ecdysozoa</taxon>
        <taxon>Arthropoda</taxon>
        <taxon>Crustacea</taxon>
        <taxon>Multicrustacea</taxon>
        <taxon>Malacostraca</taxon>
        <taxon>Eumalacostraca</taxon>
        <taxon>Eucarida</taxon>
        <taxon>Euphausiacea</taxon>
        <taxon>Euphausiidae</taxon>
        <taxon>Meganyctiphanes</taxon>
    </lineage>
</organism>
<sequence>TTYFMLLSLRNVSTLRAKGLKFGQYFPRQNWCSKTTSLPTLSHSNLNFCCFLLPRYRFKTAKTAMEINRVLPRPNHSSGHRISQSSGEDHIILMMQYYLEIL</sequence>
<gene>
    <name evidence="1" type="ORF">MNOR_LOCUS802</name>
</gene>
<name>A0AAV2PJ93_MEGNR</name>
<feature type="non-terminal residue" evidence="1">
    <location>
        <position position="1"/>
    </location>
</feature>
<feature type="non-terminal residue" evidence="1">
    <location>
        <position position="102"/>
    </location>
</feature>
<keyword evidence="2" id="KW-1185">Reference proteome</keyword>
<dbReference type="EMBL" id="CAXKWB010000189">
    <property type="protein sequence ID" value="CAL4059759.1"/>
    <property type="molecule type" value="Genomic_DNA"/>
</dbReference>
<comment type="caution">
    <text evidence="1">The sequence shown here is derived from an EMBL/GenBank/DDBJ whole genome shotgun (WGS) entry which is preliminary data.</text>
</comment>
<dbReference type="AlphaFoldDB" id="A0AAV2PJ93"/>
<reference evidence="1 2" key="1">
    <citation type="submission" date="2024-05" db="EMBL/GenBank/DDBJ databases">
        <authorList>
            <person name="Wallberg A."/>
        </authorList>
    </citation>
    <scope>NUCLEOTIDE SEQUENCE [LARGE SCALE GENOMIC DNA]</scope>
</reference>
<evidence type="ECO:0000313" key="1">
    <source>
        <dbReference type="EMBL" id="CAL4059759.1"/>
    </source>
</evidence>
<proteinExistence type="predicted"/>
<evidence type="ECO:0000313" key="2">
    <source>
        <dbReference type="Proteomes" id="UP001497623"/>
    </source>
</evidence>
<dbReference type="Proteomes" id="UP001497623">
    <property type="component" value="Unassembled WGS sequence"/>
</dbReference>
<protein>
    <submittedName>
        <fullName evidence="1">Uncharacterized protein</fullName>
    </submittedName>
</protein>